<dbReference type="Proteomes" id="UP000886501">
    <property type="component" value="Unassembled WGS sequence"/>
</dbReference>
<gene>
    <name evidence="1" type="ORF">BDM02DRAFT_2510324</name>
</gene>
<accession>A0ACB6ZF51</accession>
<protein>
    <submittedName>
        <fullName evidence="1">Uncharacterized protein</fullName>
    </submittedName>
</protein>
<keyword evidence="2" id="KW-1185">Reference proteome</keyword>
<reference evidence="1" key="1">
    <citation type="submission" date="2019-10" db="EMBL/GenBank/DDBJ databases">
        <authorList>
            <consortium name="DOE Joint Genome Institute"/>
            <person name="Kuo A."/>
            <person name="Miyauchi S."/>
            <person name="Kiss E."/>
            <person name="Drula E."/>
            <person name="Kohler A."/>
            <person name="Sanchez-Garcia M."/>
            <person name="Andreopoulos B."/>
            <person name="Barry K.W."/>
            <person name="Bonito G."/>
            <person name="Buee M."/>
            <person name="Carver A."/>
            <person name="Chen C."/>
            <person name="Cichocki N."/>
            <person name="Clum A."/>
            <person name="Culley D."/>
            <person name="Crous P.W."/>
            <person name="Fauchery L."/>
            <person name="Girlanda M."/>
            <person name="Hayes R."/>
            <person name="Keri Z."/>
            <person name="Labutti K."/>
            <person name="Lipzen A."/>
            <person name="Lombard V."/>
            <person name="Magnuson J."/>
            <person name="Maillard F."/>
            <person name="Morin E."/>
            <person name="Murat C."/>
            <person name="Nolan M."/>
            <person name="Ohm R."/>
            <person name="Pangilinan J."/>
            <person name="Pereira M."/>
            <person name="Perotto S."/>
            <person name="Peter M."/>
            <person name="Riley R."/>
            <person name="Sitrit Y."/>
            <person name="Stielow B."/>
            <person name="Szollosi G."/>
            <person name="Zifcakova L."/>
            <person name="Stursova M."/>
            <person name="Spatafora J.W."/>
            <person name="Tedersoo L."/>
            <person name="Vaario L.-M."/>
            <person name="Yamada A."/>
            <person name="Yan M."/>
            <person name="Wang P."/>
            <person name="Xu J."/>
            <person name="Bruns T."/>
            <person name="Baldrian P."/>
            <person name="Vilgalys R."/>
            <person name="Henrissat B."/>
            <person name="Grigoriev I.V."/>
            <person name="Hibbett D."/>
            <person name="Nagy L.G."/>
            <person name="Martin F.M."/>
        </authorList>
    </citation>
    <scope>NUCLEOTIDE SEQUENCE</scope>
    <source>
        <strain evidence="1">P2</strain>
    </source>
</reference>
<proteinExistence type="predicted"/>
<dbReference type="EMBL" id="MU118026">
    <property type="protein sequence ID" value="KAF9647791.1"/>
    <property type="molecule type" value="Genomic_DNA"/>
</dbReference>
<reference evidence="1" key="2">
    <citation type="journal article" date="2020" name="Nat. Commun.">
        <title>Large-scale genome sequencing of mycorrhizal fungi provides insights into the early evolution of symbiotic traits.</title>
        <authorList>
            <person name="Miyauchi S."/>
            <person name="Kiss E."/>
            <person name="Kuo A."/>
            <person name="Drula E."/>
            <person name="Kohler A."/>
            <person name="Sanchez-Garcia M."/>
            <person name="Morin E."/>
            <person name="Andreopoulos B."/>
            <person name="Barry K.W."/>
            <person name="Bonito G."/>
            <person name="Buee M."/>
            <person name="Carver A."/>
            <person name="Chen C."/>
            <person name="Cichocki N."/>
            <person name="Clum A."/>
            <person name="Culley D."/>
            <person name="Crous P.W."/>
            <person name="Fauchery L."/>
            <person name="Girlanda M."/>
            <person name="Hayes R.D."/>
            <person name="Keri Z."/>
            <person name="LaButti K."/>
            <person name="Lipzen A."/>
            <person name="Lombard V."/>
            <person name="Magnuson J."/>
            <person name="Maillard F."/>
            <person name="Murat C."/>
            <person name="Nolan M."/>
            <person name="Ohm R.A."/>
            <person name="Pangilinan J."/>
            <person name="Pereira M.F."/>
            <person name="Perotto S."/>
            <person name="Peter M."/>
            <person name="Pfister S."/>
            <person name="Riley R."/>
            <person name="Sitrit Y."/>
            <person name="Stielow J.B."/>
            <person name="Szollosi G."/>
            <person name="Zifcakova L."/>
            <person name="Stursova M."/>
            <person name="Spatafora J.W."/>
            <person name="Tedersoo L."/>
            <person name="Vaario L.M."/>
            <person name="Yamada A."/>
            <person name="Yan M."/>
            <person name="Wang P."/>
            <person name="Xu J."/>
            <person name="Bruns T."/>
            <person name="Baldrian P."/>
            <person name="Vilgalys R."/>
            <person name="Dunand C."/>
            <person name="Henrissat B."/>
            <person name="Grigoriev I.V."/>
            <person name="Hibbett D."/>
            <person name="Nagy L.G."/>
            <person name="Martin F.M."/>
        </authorList>
    </citation>
    <scope>NUCLEOTIDE SEQUENCE</scope>
    <source>
        <strain evidence="1">P2</strain>
    </source>
</reference>
<evidence type="ECO:0000313" key="1">
    <source>
        <dbReference type="EMBL" id="KAF9647791.1"/>
    </source>
</evidence>
<name>A0ACB6ZF51_THEGA</name>
<evidence type="ECO:0000313" key="2">
    <source>
        <dbReference type="Proteomes" id="UP000886501"/>
    </source>
</evidence>
<sequence>MMKLSTTLLEGDLLSHAQNIRGSSADLPLRTYSRLVSFISHVVFTGIYFQRRVREHMATLIPERDWLQDVIHPDELQAWDPQTGPCCTSAAFKLNLRGTPLDDWNVSASRVFTNHFLATHSDSYYDTWENRETVLHRSQTYIKTLIKLYRQKFIGSDVAHQNKLAQRQRARKTALYHRRRDLTFAYRQMEPQRRMLEDLGVDGMSSDEEVKTRDGIQYLILVPKWRAPVLTPWLRVFDSLYLRHRNQDEHGDQRGCLPRRRGASTKESSSRKFVPGLPINAYRADWLEQQLDIANIVHPTAPQLYTHDPALAQLALNPYH</sequence>
<organism evidence="1 2">
    <name type="scientific">Thelephora ganbajun</name>
    <name type="common">Ganba fungus</name>
    <dbReference type="NCBI Taxonomy" id="370292"/>
    <lineage>
        <taxon>Eukaryota</taxon>
        <taxon>Fungi</taxon>
        <taxon>Dikarya</taxon>
        <taxon>Basidiomycota</taxon>
        <taxon>Agaricomycotina</taxon>
        <taxon>Agaricomycetes</taxon>
        <taxon>Thelephorales</taxon>
        <taxon>Thelephoraceae</taxon>
        <taxon>Thelephora</taxon>
    </lineage>
</organism>
<comment type="caution">
    <text evidence="1">The sequence shown here is derived from an EMBL/GenBank/DDBJ whole genome shotgun (WGS) entry which is preliminary data.</text>
</comment>